<dbReference type="PROSITE" id="PS51257">
    <property type="entry name" value="PROKAR_LIPOPROTEIN"/>
    <property type="match status" value="1"/>
</dbReference>
<dbReference type="PANTHER" id="PTHR46847:SF1">
    <property type="entry name" value="D-ALLOSE-BINDING PERIPLASMIC PROTEIN-RELATED"/>
    <property type="match status" value="1"/>
</dbReference>
<protein>
    <submittedName>
        <fullName evidence="4">Substrate-binding domain-containing protein</fullName>
    </submittedName>
</protein>
<proteinExistence type="inferred from homology"/>
<dbReference type="EMBL" id="VDLX02000014">
    <property type="protein sequence ID" value="KAB8191005.1"/>
    <property type="molecule type" value="Genomic_DNA"/>
</dbReference>
<evidence type="ECO:0000313" key="5">
    <source>
        <dbReference type="Proteomes" id="UP000312512"/>
    </source>
</evidence>
<gene>
    <name evidence="4" type="ORF">FH608_033145</name>
</gene>
<name>A0A5C4W1R1_9ACTN</name>
<sequence length="312" mass="32443">MMRSLAVTLAGVLIGLAACGSTGAEKPTEGLELGLTVSTQNNPYFLQFRDGAEAAAENFGVRLNVADAANDPAKQASQIRDFTSRHLDAIIINPVASDGLIQAVNAATQAHIPVIAADRSIAADDVTQTITSDNLAGGKLGAQELARQIGGKGKVVTLQGTAGTSAARERGEGFLKGIAAYPKIEVVARERADFSRARGQEVMAKLLRKHPDITGVFAHNDEMALGAVQALGPRAGTKAGQVKVVGFDGTPQGIKAVRAGTMAATVAQQPRLLGWNAVDNAIKAARGQTVARSVAVPVKVATKENANEFWTF</sequence>
<organism evidence="4 5">
    <name type="scientific">Nonomuraea phyllanthi</name>
    <dbReference type="NCBI Taxonomy" id="2219224"/>
    <lineage>
        <taxon>Bacteria</taxon>
        <taxon>Bacillati</taxon>
        <taxon>Actinomycetota</taxon>
        <taxon>Actinomycetes</taxon>
        <taxon>Streptosporangiales</taxon>
        <taxon>Streptosporangiaceae</taxon>
        <taxon>Nonomuraea</taxon>
    </lineage>
</organism>
<reference evidence="4 5" key="1">
    <citation type="submission" date="2019-10" db="EMBL/GenBank/DDBJ databases">
        <title>Nonomuraea sp. nov., isolated from Phyllanthus amarus.</title>
        <authorList>
            <person name="Klykleung N."/>
            <person name="Tanasupawat S."/>
        </authorList>
    </citation>
    <scope>NUCLEOTIDE SEQUENCE [LARGE SCALE GENOMIC DNA]</scope>
    <source>
        <strain evidence="4 5">PA1-10</strain>
    </source>
</reference>
<accession>A0A5P9Z7F2</accession>
<comment type="caution">
    <text evidence="4">The sequence shown here is derived from an EMBL/GenBank/DDBJ whole genome shotgun (WGS) entry which is preliminary data.</text>
</comment>
<dbReference type="Gene3D" id="3.40.50.2300">
    <property type="match status" value="2"/>
</dbReference>
<dbReference type="Proteomes" id="UP000312512">
    <property type="component" value="Unassembled WGS sequence"/>
</dbReference>
<evidence type="ECO:0000313" key="4">
    <source>
        <dbReference type="EMBL" id="KAB8191005.1"/>
    </source>
</evidence>
<comment type="subcellular location">
    <subcellularLocation>
        <location evidence="1">Cell envelope</location>
    </subcellularLocation>
</comment>
<dbReference type="GO" id="GO:0030246">
    <property type="term" value="F:carbohydrate binding"/>
    <property type="evidence" value="ECO:0007669"/>
    <property type="project" value="UniProtKB-ARBA"/>
</dbReference>
<dbReference type="SUPFAM" id="SSF53822">
    <property type="entry name" value="Periplasmic binding protein-like I"/>
    <property type="match status" value="1"/>
</dbReference>
<dbReference type="InterPro" id="IPR025997">
    <property type="entry name" value="SBP_2_dom"/>
</dbReference>
<evidence type="ECO:0000256" key="1">
    <source>
        <dbReference type="ARBA" id="ARBA00004196"/>
    </source>
</evidence>
<keyword evidence="5" id="KW-1185">Reference proteome</keyword>
<accession>A0A5C4W1R1</accession>
<dbReference type="InterPro" id="IPR028082">
    <property type="entry name" value="Peripla_BP_I"/>
</dbReference>
<dbReference type="Pfam" id="PF13407">
    <property type="entry name" value="Peripla_BP_4"/>
    <property type="match status" value="1"/>
</dbReference>
<dbReference type="PANTHER" id="PTHR46847">
    <property type="entry name" value="D-ALLOSE-BINDING PERIPLASMIC PROTEIN-RELATED"/>
    <property type="match status" value="1"/>
</dbReference>
<keyword evidence="3" id="KW-0732">Signal</keyword>
<evidence type="ECO:0000256" key="3">
    <source>
        <dbReference type="ARBA" id="ARBA00022729"/>
    </source>
</evidence>
<comment type="similarity">
    <text evidence="2">Belongs to the bacterial solute-binding protein 2 family.</text>
</comment>
<evidence type="ECO:0000256" key="2">
    <source>
        <dbReference type="ARBA" id="ARBA00007639"/>
    </source>
</evidence>
<dbReference type="OrthoDB" id="9808136at2"/>
<dbReference type="GO" id="GO:0030313">
    <property type="term" value="C:cell envelope"/>
    <property type="evidence" value="ECO:0007669"/>
    <property type="project" value="UniProtKB-SubCell"/>
</dbReference>
<dbReference type="AlphaFoldDB" id="A0A5C4W1R1"/>